<evidence type="ECO:0000259" key="1">
    <source>
        <dbReference type="Pfam" id="PF19270"/>
    </source>
</evidence>
<dbReference type="Pfam" id="PF19270">
    <property type="entry name" value="FBO_C"/>
    <property type="match status" value="1"/>
</dbReference>
<dbReference type="Proteomes" id="UP000626092">
    <property type="component" value="Unassembled WGS sequence"/>
</dbReference>
<keyword evidence="3" id="KW-1185">Reference proteome</keyword>
<comment type="caution">
    <text evidence="2">The sequence shown here is derived from an EMBL/GenBank/DDBJ whole genome shotgun (WGS) entry which is preliminary data.</text>
</comment>
<dbReference type="AlphaFoldDB" id="A0A834LBC3"/>
<name>A0A834LBC3_RHOSS</name>
<evidence type="ECO:0000313" key="2">
    <source>
        <dbReference type="EMBL" id="KAF7127779.1"/>
    </source>
</evidence>
<organism evidence="2 3">
    <name type="scientific">Rhododendron simsii</name>
    <name type="common">Sims's rhododendron</name>
    <dbReference type="NCBI Taxonomy" id="118357"/>
    <lineage>
        <taxon>Eukaryota</taxon>
        <taxon>Viridiplantae</taxon>
        <taxon>Streptophyta</taxon>
        <taxon>Embryophyta</taxon>
        <taxon>Tracheophyta</taxon>
        <taxon>Spermatophyta</taxon>
        <taxon>Magnoliopsida</taxon>
        <taxon>eudicotyledons</taxon>
        <taxon>Gunneridae</taxon>
        <taxon>Pentapetalae</taxon>
        <taxon>asterids</taxon>
        <taxon>Ericales</taxon>
        <taxon>Ericaceae</taxon>
        <taxon>Ericoideae</taxon>
        <taxon>Rhodoreae</taxon>
        <taxon>Rhododendron</taxon>
    </lineage>
</organism>
<proteinExistence type="predicted"/>
<evidence type="ECO:0000313" key="3">
    <source>
        <dbReference type="Proteomes" id="UP000626092"/>
    </source>
</evidence>
<dbReference type="InterPro" id="IPR045464">
    <property type="entry name" value="Hrt3/FBXO9_C"/>
</dbReference>
<sequence>MRETESSFLLLWKYKDEIKGIGFKREWAEAKWESERRASQCLDTDLNRIRGLAGRRKRICARRSTLLAISTAAGEVERHNGWADNRMDLLSLVTSNVNDGEVSSVDEGILKVVEGWQEDETQVCQLLLTKGVSHLSCSIHSI</sequence>
<dbReference type="OrthoDB" id="2117972at2759"/>
<reference evidence="2" key="1">
    <citation type="submission" date="2019-11" db="EMBL/GenBank/DDBJ databases">
        <authorList>
            <person name="Liu Y."/>
            <person name="Hou J."/>
            <person name="Li T.-Q."/>
            <person name="Guan C.-H."/>
            <person name="Wu X."/>
            <person name="Wu H.-Z."/>
            <person name="Ling F."/>
            <person name="Zhang R."/>
            <person name="Shi X.-G."/>
            <person name="Ren J.-P."/>
            <person name="Chen E.-F."/>
            <person name="Sun J.-M."/>
        </authorList>
    </citation>
    <scope>NUCLEOTIDE SEQUENCE</scope>
    <source>
        <strain evidence="2">Adult_tree_wgs_1</strain>
        <tissue evidence="2">Leaves</tissue>
    </source>
</reference>
<protein>
    <recommendedName>
        <fullName evidence="1">F-box protein Hrt3/FBXO9 C-terminal domain-containing protein</fullName>
    </recommendedName>
</protein>
<feature type="domain" description="F-box protein Hrt3/FBXO9 C-terminal" evidence="1">
    <location>
        <begin position="83"/>
        <end position="123"/>
    </location>
</feature>
<gene>
    <name evidence="2" type="ORF">RHSIM_Rhsim11G0068700</name>
</gene>
<dbReference type="EMBL" id="WJXA01000011">
    <property type="protein sequence ID" value="KAF7127779.1"/>
    <property type="molecule type" value="Genomic_DNA"/>
</dbReference>
<accession>A0A834LBC3</accession>